<gene>
    <name evidence="2" type="ORF">MRBLWS13_003781</name>
</gene>
<accession>A0AAU6SGA2</accession>
<name>A0AAU6SGA2_9MICO</name>
<feature type="coiled-coil region" evidence="1">
    <location>
        <begin position="88"/>
        <end position="149"/>
    </location>
</feature>
<sequence length="231" mass="24586">MPRNSTPTAAPGRGFHLQLSSRDVGFPDEVLAHAPASIEPVIAAWQTARDALAEATAAEHSAGEHLWSLARHGDHGLIPRPGVLERDLDDARVAAETASAAAKQAQRAERTAHQRASRLLAEAANAGEMSRLLDDADEATQRVSELHAALAEAFTRRAALDRLTSRQRVNRPDGVVYDTKYLLGVIGRRANAPLTDAVTAAEATLAGTVATPRELRALAQRLGVAPKVTRA</sequence>
<evidence type="ECO:0000256" key="1">
    <source>
        <dbReference type="SAM" id="Coils"/>
    </source>
</evidence>
<reference evidence="2" key="1">
    <citation type="submission" date="2024-04" db="EMBL/GenBank/DDBJ databases">
        <authorList>
            <person name="Roder T."/>
            <person name="Oberhansli S."/>
            <person name="Kreuzer M."/>
        </authorList>
    </citation>
    <scope>NUCLEOTIDE SEQUENCE</scope>
    <source>
        <strain evidence="2">LWS13-1.2</strain>
    </source>
</reference>
<evidence type="ECO:0000313" key="2">
    <source>
        <dbReference type="EMBL" id="WZO36065.1"/>
    </source>
</evidence>
<dbReference type="EMBL" id="CP151632">
    <property type="protein sequence ID" value="WZO36065.1"/>
    <property type="molecule type" value="Genomic_DNA"/>
</dbReference>
<dbReference type="RefSeq" id="WP_349426866.1">
    <property type="nucleotide sequence ID" value="NZ_CP151632.1"/>
</dbReference>
<evidence type="ECO:0008006" key="3">
    <source>
        <dbReference type="Google" id="ProtNLM"/>
    </source>
</evidence>
<organism evidence="2">
    <name type="scientific">Microbacterium sp. LWS13-1.2</name>
    <dbReference type="NCBI Taxonomy" id="3135264"/>
    <lineage>
        <taxon>Bacteria</taxon>
        <taxon>Bacillati</taxon>
        <taxon>Actinomycetota</taxon>
        <taxon>Actinomycetes</taxon>
        <taxon>Micrococcales</taxon>
        <taxon>Microbacteriaceae</taxon>
        <taxon>Microbacterium</taxon>
    </lineage>
</organism>
<dbReference type="AlphaFoldDB" id="A0AAU6SGA2"/>
<protein>
    <recommendedName>
        <fullName evidence="3">DUF222 domain-containing protein</fullName>
    </recommendedName>
</protein>
<keyword evidence="1" id="KW-0175">Coiled coil</keyword>
<proteinExistence type="predicted"/>